<feature type="region of interest" description="Disordered" evidence="2">
    <location>
        <begin position="1336"/>
        <end position="1380"/>
    </location>
</feature>
<proteinExistence type="predicted"/>
<feature type="compositionally biased region" description="Low complexity" evidence="2">
    <location>
        <begin position="913"/>
        <end position="929"/>
    </location>
</feature>
<feature type="compositionally biased region" description="Low complexity" evidence="2">
    <location>
        <begin position="833"/>
        <end position="850"/>
    </location>
</feature>
<dbReference type="InterPro" id="IPR023246">
    <property type="entry name" value="AUTS2"/>
</dbReference>
<feature type="compositionally biased region" description="Low complexity" evidence="2">
    <location>
        <begin position="1416"/>
        <end position="1452"/>
    </location>
</feature>
<dbReference type="PANTHER" id="PTHR14429:SF22">
    <property type="entry name" value="AGAP013055-PA"/>
    <property type="match status" value="1"/>
</dbReference>
<feature type="region of interest" description="Disordered" evidence="2">
    <location>
        <begin position="1414"/>
        <end position="1452"/>
    </location>
</feature>
<feature type="region of interest" description="Disordered" evidence="2">
    <location>
        <begin position="1152"/>
        <end position="1171"/>
    </location>
</feature>
<name>A0A1A9W343_9MUSC</name>
<protein>
    <submittedName>
        <fullName evidence="3">Uncharacterized protein</fullName>
    </submittedName>
</protein>
<dbReference type="VEuPathDB" id="VectorBase:GBRI004649"/>
<dbReference type="Proteomes" id="UP000091820">
    <property type="component" value="Unassembled WGS sequence"/>
</dbReference>
<feature type="region of interest" description="Disordered" evidence="2">
    <location>
        <begin position="1196"/>
        <end position="1253"/>
    </location>
</feature>
<feature type="region of interest" description="Disordered" evidence="2">
    <location>
        <begin position="833"/>
        <end position="951"/>
    </location>
</feature>
<feature type="region of interest" description="Disordered" evidence="2">
    <location>
        <begin position="170"/>
        <end position="196"/>
    </location>
</feature>
<evidence type="ECO:0000313" key="3">
    <source>
        <dbReference type="EnsemblMetazoa" id="GBRI004649-PA"/>
    </source>
</evidence>
<feature type="compositionally biased region" description="Low complexity" evidence="2">
    <location>
        <begin position="530"/>
        <end position="542"/>
    </location>
</feature>
<feature type="compositionally biased region" description="Pro residues" evidence="2">
    <location>
        <begin position="1064"/>
        <end position="1074"/>
    </location>
</feature>
<dbReference type="STRING" id="37001.A0A1A9W343"/>
<feature type="compositionally biased region" description="Low complexity" evidence="2">
    <location>
        <begin position="865"/>
        <end position="874"/>
    </location>
</feature>
<reference evidence="4" key="1">
    <citation type="submission" date="2014-03" db="EMBL/GenBank/DDBJ databases">
        <authorList>
            <person name="Aksoy S."/>
            <person name="Warren W."/>
            <person name="Wilson R.K."/>
        </authorList>
    </citation>
    <scope>NUCLEOTIDE SEQUENCE [LARGE SCALE GENOMIC DNA]</scope>
    <source>
        <strain evidence="4">IAEA</strain>
    </source>
</reference>
<feature type="compositionally biased region" description="Low complexity" evidence="2">
    <location>
        <begin position="1940"/>
        <end position="1954"/>
    </location>
</feature>
<keyword evidence="4" id="KW-1185">Reference proteome</keyword>
<evidence type="ECO:0000256" key="2">
    <source>
        <dbReference type="SAM" id="MobiDB-lite"/>
    </source>
</evidence>
<evidence type="ECO:0000313" key="4">
    <source>
        <dbReference type="Proteomes" id="UP000091820"/>
    </source>
</evidence>
<feature type="region of interest" description="Disordered" evidence="2">
    <location>
        <begin position="1581"/>
        <end position="1672"/>
    </location>
</feature>
<feature type="compositionally biased region" description="Pro residues" evidence="2">
    <location>
        <begin position="1236"/>
        <end position="1245"/>
    </location>
</feature>
<feature type="region of interest" description="Disordered" evidence="2">
    <location>
        <begin position="1867"/>
        <end position="1954"/>
    </location>
</feature>
<feature type="compositionally biased region" description="Polar residues" evidence="2">
    <location>
        <begin position="1087"/>
        <end position="1103"/>
    </location>
</feature>
<feature type="compositionally biased region" description="Polar residues" evidence="2">
    <location>
        <begin position="211"/>
        <end position="236"/>
    </location>
</feature>
<reference evidence="3" key="2">
    <citation type="submission" date="2020-05" db="UniProtKB">
        <authorList>
            <consortium name="EnsemblMetazoa"/>
        </authorList>
    </citation>
    <scope>IDENTIFICATION</scope>
    <source>
        <strain evidence="3">IAEA</strain>
    </source>
</reference>
<feature type="compositionally biased region" description="Polar residues" evidence="2">
    <location>
        <begin position="256"/>
        <end position="275"/>
    </location>
</feature>
<organism evidence="3 4">
    <name type="scientific">Glossina brevipalpis</name>
    <dbReference type="NCBI Taxonomy" id="37001"/>
    <lineage>
        <taxon>Eukaryota</taxon>
        <taxon>Metazoa</taxon>
        <taxon>Ecdysozoa</taxon>
        <taxon>Arthropoda</taxon>
        <taxon>Hexapoda</taxon>
        <taxon>Insecta</taxon>
        <taxon>Pterygota</taxon>
        <taxon>Neoptera</taxon>
        <taxon>Endopterygota</taxon>
        <taxon>Diptera</taxon>
        <taxon>Brachycera</taxon>
        <taxon>Muscomorpha</taxon>
        <taxon>Hippoboscoidea</taxon>
        <taxon>Glossinidae</taxon>
        <taxon>Glossina</taxon>
    </lineage>
</organism>
<keyword evidence="1" id="KW-0597">Phosphoprotein</keyword>
<feature type="compositionally biased region" description="Low complexity" evidence="2">
    <location>
        <begin position="276"/>
        <end position="291"/>
    </location>
</feature>
<feature type="compositionally biased region" description="Polar residues" evidence="2">
    <location>
        <begin position="480"/>
        <end position="495"/>
    </location>
</feature>
<sequence length="1954" mass="202167">MNSAILYYFTKGNKDPTIIVRVESSSSNAQQDDACAAAAAAAAETAVEIANSAAVVSKNPEKSTPAVNRSATSSNINSSNNSGVVIALPTTTTTAATTAKKTNVQPQSSTITTVSSISTATAAAALRPPTVNTGQSTSQASTKSLFITTTTTRPSSPCFTITIATPAAAATTTTTTTTPPTTTVNTTTKSTNTSNIQKGSEKLGAIVFPSTPTQQISNATPSPTTPRKSSDYPQQATSTPSTTTNTSSNSGLHVGSASNSLQKSNNEQLPTFSAPSSVGNNSSSGTSSQIGGSIGGSFQDSLPPVTGSNSSGGNNMGIVTVTPPSHPAFVSSSVSTTPSVTEKSPLGPPHMAPTFSPANQLPNDPRNALTSPSPSGPSPIQHSHGVSSEGPFGTKHVTSSPSPAAGNHMSPASNASPLPGMHPKSSGLLPPAGTNSPATGMQLPLGAQMPVSSSASPLHAPAGGFGSTGSISSRLGPPHQQHSFAPSPLHSNASSLMLKPNEVESREKNSLHNVPQPPPIMNGYLPSFVSTSAQSTSTSGASRISPHQNVVNIPATTPGPGLPPPPSHLSAANNSKSSLAVSTCSSLHSLSAPPPPTSTTMATSKIAHSNSGNIPLIQNSAAGFVPGGLPPGLPPGVAAPPGMLSGGLGPNGISPMLLHTSPYRPPYSNYPLYAPYSSLPHSPYLPPAVPSPSASPRTSRESPMMTQIGKASGIRPPTPVSQPSVSVSCQIPAPGNNNNGGVSITSSAVISSVSTVAPTHTSLTTTGSLSNSLQTGLPPTSVAPHLLHHPHLPYPTSLQLTQPILSAPPNLPPPSVSHSHTIANVTTTTSAATPLSASLSSGSSIPSSSLNRDGPQLLPPPPPHLLSHPHLSQPHIPPIPSHMLPPHPALLRGASPTTVNNGNHTATIGGVHTTLSSTTMASSSSSSSSVIHKVISPKSESPSKERNDVSYSNIPRSTAVNAHLGGPINTQMGPYVSVPGSLVQHSVSMAPSNVAYSSTVSLPNTSHATGLPTTIMSCGPHQPPSLPYPPKPTLWPTSSSSASMPIPPPSSMITTHASNMAARPTPPPSGPVPPTSTAVTPISVSPHTTPLHSSNVPGPGPSTFQPQYFIPPLPPVPVTVAISSMSVVSAVNSASISNSSMQPPTILTTMVTSAPATSTTQSSAPHPFSAESLFQPSKNAQADLLRELDSRFLECSRSGMSVPPPSTQSGPSATTPTPQAPPTPAAPTAAPATVPVAPPQQPPTTPHASPAGPSAYLRQELHHHQHQHTHLHQHQQLLPTALAAAPPTAPAPMFPPPLFKDIPKIAAVDSPFYRTGIGLPGYTGYNPAGLLHPGLGGPTPFMPPSHLTSFAPKTIQSSPSPSTNPQAPQPPLPTNIVDSSSKSIKFTKTGRWNAMHVRIAWEIYYHQNKQNPDKLATGSSGNSTSASTSAGPQVGSSTGNAGSGNANVAPNNSVNVSQSGVVTSLSNLVAGPSPSVSSLKASPALTLSAAASPHLLHRPGELPPAAAYAGTLPGRSPFEASPLSASFIGAPPSHIGTAVSPFGRYVGPFGFGLPPFGREIPLGGTLHDPWRTVALQRTVPYHPAAPGAPPGWPMKPDTTALDNARREAEEREREREMREREREREQRERERQRREREERERKEKEEKLKREQQERERERERERKEKERRELERRELERERLMQQQRINESNKLSQAAAAAAAMNTGRERSPHRSVTDMQGGPVVPQGPEMRIKEEHPRTKEEQDAMMMRASAAAVAADPRYHQSLAAAQANAAAAAHHASFMASRHGPHVPPPPHLTRTMMPPTLGGPALAHFGPTAPPGWPMDPYRDPYGMGALRYNPLMEVALRHEEERHKVMSMYAVQSAAHLRGKEPSPIPPPSSVGGPLGPHHRLQPGPMVAPPQVPPASLSGKPPNLGMPHPMSIDPMLAPKKEEPSSGVMGMTSASSSAPSAATPGR</sequence>
<feature type="compositionally biased region" description="Polar residues" evidence="2">
    <location>
        <begin position="895"/>
        <end position="906"/>
    </location>
</feature>
<feature type="compositionally biased region" description="Low complexity" evidence="2">
    <location>
        <begin position="1152"/>
        <end position="1167"/>
    </location>
</feature>
<feature type="region of interest" description="Disordered" evidence="2">
    <location>
        <begin position="1684"/>
        <end position="1729"/>
    </location>
</feature>
<feature type="compositionally biased region" description="Low complexity" evidence="2">
    <location>
        <begin position="1207"/>
        <end position="1217"/>
    </location>
</feature>
<feature type="compositionally biased region" description="Low complexity" evidence="2">
    <location>
        <begin position="237"/>
        <end position="250"/>
    </location>
</feature>
<dbReference type="EnsemblMetazoa" id="GBRI004649-RA">
    <property type="protein sequence ID" value="GBRI004649-PA"/>
    <property type="gene ID" value="GBRI004649"/>
</dbReference>
<feature type="compositionally biased region" description="Low complexity" evidence="2">
    <location>
        <begin position="1226"/>
        <end position="1235"/>
    </location>
</feature>
<feature type="compositionally biased region" description="Pro residues" evidence="2">
    <location>
        <begin position="875"/>
        <end position="888"/>
    </location>
</feature>
<feature type="compositionally biased region" description="Basic and acidic residues" evidence="2">
    <location>
        <begin position="501"/>
        <end position="510"/>
    </location>
</feature>
<feature type="compositionally biased region" description="Basic and acidic residues" evidence="2">
    <location>
        <begin position="1603"/>
        <end position="1672"/>
    </location>
</feature>
<accession>A0A1A9W343</accession>
<feature type="compositionally biased region" description="Polar residues" evidence="2">
    <location>
        <begin position="356"/>
        <end position="386"/>
    </location>
</feature>
<feature type="region of interest" description="Disordered" evidence="2">
    <location>
        <begin position="1058"/>
        <end position="1103"/>
    </location>
</feature>
<feature type="region of interest" description="Disordered" evidence="2">
    <location>
        <begin position="211"/>
        <end position="576"/>
    </location>
</feature>
<feature type="compositionally biased region" description="Low complexity" evidence="2">
    <location>
        <begin position="1075"/>
        <end position="1086"/>
    </location>
</feature>
<dbReference type="PANTHER" id="PTHR14429">
    <property type="entry name" value="FIBROSIN FAMILY MEMBER"/>
    <property type="match status" value="1"/>
</dbReference>
<feature type="compositionally biased region" description="Polar residues" evidence="2">
    <location>
        <begin position="1354"/>
        <end position="1366"/>
    </location>
</feature>
<evidence type="ECO:0000256" key="1">
    <source>
        <dbReference type="ARBA" id="ARBA00022553"/>
    </source>
</evidence>
<feature type="compositionally biased region" description="Low complexity" evidence="2">
    <location>
        <begin position="330"/>
        <end position="341"/>
    </location>
</feature>
<feature type="compositionally biased region" description="Basic and acidic residues" evidence="2">
    <location>
        <begin position="1706"/>
        <end position="1715"/>
    </location>
</feature>